<feature type="domain" description="PAS" evidence="7">
    <location>
        <begin position="19"/>
        <end position="90"/>
    </location>
</feature>
<dbReference type="InterPro" id="IPR005467">
    <property type="entry name" value="His_kinase_dom"/>
</dbReference>
<feature type="domain" description="Histidine kinase" evidence="6">
    <location>
        <begin position="162"/>
        <end position="379"/>
    </location>
</feature>
<dbReference type="SMART" id="SM00388">
    <property type="entry name" value="HisKA"/>
    <property type="match status" value="1"/>
</dbReference>
<dbReference type="PANTHER" id="PTHR43047">
    <property type="entry name" value="TWO-COMPONENT HISTIDINE PROTEIN KINASE"/>
    <property type="match status" value="1"/>
</dbReference>
<dbReference type="SUPFAM" id="SSF55785">
    <property type="entry name" value="PYP-like sensor domain (PAS domain)"/>
    <property type="match status" value="1"/>
</dbReference>
<dbReference type="InterPro" id="IPR004358">
    <property type="entry name" value="Sig_transdc_His_kin-like_C"/>
</dbReference>
<dbReference type="PROSITE" id="PS50109">
    <property type="entry name" value="HIS_KIN"/>
    <property type="match status" value="1"/>
</dbReference>
<keyword evidence="4" id="KW-0808">Transferase</keyword>
<gene>
    <name evidence="9" type="ORF">DDZ16_05260</name>
</gene>
<dbReference type="SMART" id="SM00091">
    <property type="entry name" value="PAS"/>
    <property type="match status" value="1"/>
</dbReference>
<dbReference type="InterPro" id="IPR003661">
    <property type="entry name" value="HisK_dim/P_dom"/>
</dbReference>
<name>A0A2U2BBB5_9BACT</name>
<dbReference type="Gene3D" id="3.30.450.20">
    <property type="entry name" value="PAS domain"/>
    <property type="match status" value="1"/>
</dbReference>
<dbReference type="OrthoDB" id="1112780at2"/>
<evidence type="ECO:0000256" key="4">
    <source>
        <dbReference type="ARBA" id="ARBA00022679"/>
    </source>
</evidence>
<reference evidence="9 10" key="1">
    <citation type="submission" date="2018-05" db="EMBL/GenBank/DDBJ databases">
        <title>Marinilabilia rubrum sp. nov., isolated from saltern sediment.</title>
        <authorList>
            <person name="Zhang R."/>
        </authorList>
    </citation>
    <scope>NUCLEOTIDE SEQUENCE [LARGE SCALE GENOMIC DNA]</scope>
    <source>
        <strain evidence="9 10">WTE16</strain>
    </source>
</reference>
<dbReference type="Proteomes" id="UP000244956">
    <property type="component" value="Unassembled WGS sequence"/>
</dbReference>
<dbReference type="FunFam" id="3.30.565.10:FF:000006">
    <property type="entry name" value="Sensor histidine kinase WalK"/>
    <property type="match status" value="1"/>
</dbReference>
<dbReference type="InterPro" id="IPR036890">
    <property type="entry name" value="HATPase_C_sf"/>
</dbReference>
<dbReference type="PRINTS" id="PR00344">
    <property type="entry name" value="BCTRLSENSOR"/>
</dbReference>
<dbReference type="Pfam" id="PF02518">
    <property type="entry name" value="HATPase_c"/>
    <property type="match status" value="1"/>
</dbReference>
<dbReference type="SUPFAM" id="SSF47384">
    <property type="entry name" value="Homodimeric domain of signal transducing histidine kinase"/>
    <property type="match status" value="1"/>
</dbReference>
<feature type="domain" description="PAC" evidence="8">
    <location>
        <begin position="93"/>
        <end position="144"/>
    </location>
</feature>
<dbReference type="Gene3D" id="3.30.565.10">
    <property type="entry name" value="Histidine kinase-like ATPase, C-terminal domain"/>
    <property type="match status" value="1"/>
</dbReference>
<evidence type="ECO:0000259" key="7">
    <source>
        <dbReference type="PROSITE" id="PS50112"/>
    </source>
</evidence>
<evidence type="ECO:0000259" key="6">
    <source>
        <dbReference type="PROSITE" id="PS50109"/>
    </source>
</evidence>
<comment type="catalytic activity">
    <reaction evidence="1">
        <text>ATP + protein L-histidine = ADP + protein N-phospho-L-histidine.</text>
        <dbReference type="EC" id="2.7.13.3"/>
    </reaction>
</comment>
<evidence type="ECO:0000256" key="2">
    <source>
        <dbReference type="ARBA" id="ARBA00012438"/>
    </source>
</evidence>
<dbReference type="InterPro" id="IPR013655">
    <property type="entry name" value="PAS_fold_3"/>
</dbReference>
<dbReference type="AlphaFoldDB" id="A0A2U2BBB5"/>
<dbReference type="Pfam" id="PF00512">
    <property type="entry name" value="HisKA"/>
    <property type="match status" value="1"/>
</dbReference>
<evidence type="ECO:0000256" key="1">
    <source>
        <dbReference type="ARBA" id="ARBA00000085"/>
    </source>
</evidence>
<keyword evidence="5" id="KW-0418">Kinase</keyword>
<comment type="caution">
    <text evidence="9">The sequence shown here is derived from an EMBL/GenBank/DDBJ whole genome shotgun (WGS) entry which is preliminary data.</text>
</comment>
<keyword evidence="3" id="KW-0597">Phosphoprotein</keyword>
<protein>
    <recommendedName>
        <fullName evidence="2">histidine kinase</fullName>
        <ecNumber evidence="2">2.7.13.3</ecNumber>
    </recommendedName>
</protein>
<proteinExistence type="predicted"/>
<dbReference type="PROSITE" id="PS50113">
    <property type="entry name" value="PAC"/>
    <property type="match status" value="1"/>
</dbReference>
<dbReference type="InterPro" id="IPR000700">
    <property type="entry name" value="PAS-assoc_C"/>
</dbReference>
<evidence type="ECO:0000313" key="9">
    <source>
        <dbReference type="EMBL" id="PWE00349.1"/>
    </source>
</evidence>
<dbReference type="SMART" id="SM00387">
    <property type="entry name" value="HATPase_c"/>
    <property type="match status" value="1"/>
</dbReference>
<dbReference type="GO" id="GO:0005886">
    <property type="term" value="C:plasma membrane"/>
    <property type="evidence" value="ECO:0007669"/>
    <property type="project" value="TreeGrafter"/>
</dbReference>
<dbReference type="Pfam" id="PF08447">
    <property type="entry name" value="PAS_3"/>
    <property type="match status" value="1"/>
</dbReference>
<evidence type="ECO:0000259" key="8">
    <source>
        <dbReference type="PROSITE" id="PS50113"/>
    </source>
</evidence>
<evidence type="ECO:0000313" key="10">
    <source>
        <dbReference type="Proteomes" id="UP000244956"/>
    </source>
</evidence>
<dbReference type="SUPFAM" id="SSF55874">
    <property type="entry name" value="ATPase domain of HSP90 chaperone/DNA topoisomerase II/histidine kinase"/>
    <property type="match status" value="1"/>
</dbReference>
<dbReference type="Gene3D" id="1.10.287.130">
    <property type="match status" value="1"/>
</dbReference>
<dbReference type="PROSITE" id="PS50112">
    <property type="entry name" value="PAS"/>
    <property type="match status" value="1"/>
</dbReference>
<sequence length="379" mass="42708">MDEAPGNKKTNINDILKIDDGIFHHLIKNSFDLLVLLDTKGNQIYVSDSCEKILGYKPEELTNIPVIEGFLHPDDQQKAIEGLQDIIYNNNNGGTQYRHKHKNGGWVYLEAFGTNQLDNPQIKSIVLNVRDISERKKAEEALRKSEASLKELNATKDRFFSIIGHDLRSPFSSIVGFTDLLIAQIREKDYGGIEDYARIIQKSSQQAMDLLSNLLEWSRAQSGRIDFVPEYLELGKMIRQTIDLFKNTATRKSIKVLNKSKNFLPIWADKHMVESVLRNLISNSLKFSPPESVITISARGLENKALVSVADKGVGMKKEDLGKLFKIEQPHSTRGTKNETGTGLGLLLCKDFVKMHKGQIWAESEEGKGSTFFFTLPLA</sequence>
<dbReference type="NCBIfam" id="TIGR00229">
    <property type="entry name" value="sensory_box"/>
    <property type="match status" value="1"/>
</dbReference>
<evidence type="ECO:0000256" key="5">
    <source>
        <dbReference type="ARBA" id="ARBA00022777"/>
    </source>
</evidence>
<dbReference type="RefSeq" id="WP_109263389.1">
    <property type="nucleotide sequence ID" value="NZ_QEWP01000003.1"/>
</dbReference>
<keyword evidence="10" id="KW-1185">Reference proteome</keyword>
<dbReference type="EMBL" id="QEWP01000003">
    <property type="protein sequence ID" value="PWE00349.1"/>
    <property type="molecule type" value="Genomic_DNA"/>
</dbReference>
<dbReference type="CDD" id="cd00082">
    <property type="entry name" value="HisKA"/>
    <property type="match status" value="1"/>
</dbReference>
<dbReference type="EC" id="2.7.13.3" evidence="2"/>
<accession>A0A2U2BBB5</accession>
<evidence type="ECO:0000256" key="3">
    <source>
        <dbReference type="ARBA" id="ARBA00022553"/>
    </source>
</evidence>
<dbReference type="InterPro" id="IPR035965">
    <property type="entry name" value="PAS-like_dom_sf"/>
</dbReference>
<dbReference type="PANTHER" id="PTHR43047:SF72">
    <property type="entry name" value="OSMOSENSING HISTIDINE PROTEIN KINASE SLN1"/>
    <property type="match status" value="1"/>
</dbReference>
<dbReference type="InterPro" id="IPR036097">
    <property type="entry name" value="HisK_dim/P_sf"/>
</dbReference>
<dbReference type="CDD" id="cd00130">
    <property type="entry name" value="PAS"/>
    <property type="match status" value="1"/>
</dbReference>
<organism evidence="9 10">
    <name type="scientific">Marinilabilia rubra</name>
    <dbReference type="NCBI Taxonomy" id="2162893"/>
    <lineage>
        <taxon>Bacteria</taxon>
        <taxon>Pseudomonadati</taxon>
        <taxon>Bacteroidota</taxon>
        <taxon>Bacteroidia</taxon>
        <taxon>Marinilabiliales</taxon>
        <taxon>Marinilabiliaceae</taxon>
        <taxon>Marinilabilia</taxon>
    </lineage>
</organism>
<dbReference type="GO" id="GO:0009927">
    <property type="term" value="F:histidine phosphotransfer kinase activity"/>
    <property type="evidence" value="ECO:0007669"/>
    <property type="project" value="TreeGrafter"/>
</dbReference>
<dbReference type="GO" id="GO:0000155">
    <property type="term" value="F:phosphorelay sensor kinase activity"/>
    <property type="evidence" value="ECO:0007669"/>
    <property type="project" value="InterPro"/>
</dbReference>
<dbReference type="InterPro" id="IPR000014">
    <property type="entry name" value="PAS"/>
</dbReference>
<dbReference type="InterPro" id="IPR003594">
    <property type="entry name" value="HATPase_dom"/>
</dbReference>